<reference evidence="1" key="2">
    <citation type="submission" date="2023-02" db="EMBL/GenBank/DDBJ databases">
        <title>'Rhodoalgimonas zhirmunskyi' gen. nov., isolated from a red alga.</title>
        <authorList>
            <person name="Nedashkovskaya O.I."/>
            <person name="Otstavnykh N.Y."/>
            <person name="Bystritskaya E.P."/>
            <person name="Balabanova L.A."/>
            <person name="Isaeva M.P."/>
        </authorList>
    </citation>
    <scope>NUCLEOTIDE SEQUENCE</scope>
    <source>
        <strain evidence="1">KCTC 52189</strain>
    </source>
</reference>
<dbReference type="PROSITE" id="PS51257">
    <property type="entry name" value="PROKAR_LIPOPROTEIN"/>
    <property type="match status" value="1"/>
</dbReference>
<evidence type="ECO:0000313" key="2">
    <source>
        <dbReference type="Proteomes" id="UP001226762"/>
    </source>
</evidence>
<gene>
    <name evidence="1" type="ORF">NO357_18015</name>
</gene>
<evidence type="ECO:0000313" key="1">
    <source>
        <dbReference type="EMBL" id="MDQ2091802.1"/>
    </source>
</evidence>
<dbReference type="RefSeq" id="WP_306737103.1">
    <property type="nucleotide sequence ID" value="NZ_JANHAX010000006.1"/>
</dbReference>
<dbReference type="AlphaFoldDB" id="A0AAE3WHA5"/>
<organism evidence="1 2">
    <name type="scientific">Marimonas arenosa</name>
    <dbReference type="NCBI Taxonomy" id="1795305"/>
    <lineage>
        <taxon>Bacteria</taxon>
        <taxon>Pseudomonadati</taxon>
        <taxon>Pseudomonadota</taxon>
        <taxon>Alphaproteobacteria</taxon>
        <taxon>Rhodobacterales</taxon>
        <taxon>Paracoccaceae</taxon>
        <taxon>Marimonas</taxon>
    </lineage>
</organism>
<dbReference type="Proteomes" id="UP001226762">
    <property type="component" value="Unassembled WGS sequence"/>
</dbReference>
<proteinExistence type="predicted"/>
<sequence length="204" mass="21472">MPKSLFKTVSLVGCVSVVTGCMSTTDTATRNVVVSTSGEPQAFTKVAYASKNTGTMRAFVTGYSFWDNTPPGSARIARPIIHRQAGGTGTYDDPITVAVGHSKSGGRSRMDFPAGTRFYFPNLKKYGIVEDLCGDGPRPQNGPCHTGYGGLAWLDIYVGGRSVGSSAADRCMNAITGVQNVVMNPSPGLPVHRGEIALSTCRSS</sequence>
<evidence type="ECO:0008006" key="3">
    <source>
        <dbReference type="Google" id="ProtNLM"/>
    </source>
</evidence>
<comment type="caution">
    <text evidence="1">The sequence shown here is derived from an EMBL/GenBank/DDBJ whole genome shotgun (WGS) entry which is preliminary data.</text>
</comment>
<accession>A0AAE3WHA5</accession>
<keyword evidence="2" id="KW-1185">Reference proteome</keyword>
<protein>
    <recommendedName>
        <fullName evidence="3">Lipoprotein</fullName>
    </recommendedName>
</protein>
<name>A0AAE3WHA5_9RHOB</name>
<reference evidence="1" key="1">
    <citation type="submission" date="2022-07" db="EMBL/GenBank/DDBJ databases">
        <authorList>
            <person name="Otstavnykh N."/>
            <person name="Isaeva M."/>
            <person name="Bystritskaya E."/>
        </authorList>
    </citation>
    <scope>NUCLEOTIDE SEQUENCE</scope>
    <source>
        <strain evidence="1">KCTC 52189</strain>
    </source>
</reference>
<dbReference type="EMBL" id="JANHAX010000006">
    <property type="protein sequence ID" value="MDQ2091802.1"/>
    <property type="molecule type" value="Genomic_DNA"/>
</dbReference>